<dbReference type="CDD" id="cd00156">
    <property type="entry name" value="REC"/>
    <property type="match status" value="1"/>
</dbReference>
<dbReference type="InterPro" id="IPR011006">
    <property type="entry name" value="CheY-like_superfamily"/>
</dbReference>
<dbReference type="InterPro" id="IPR003594">
    <property type="entry name" value="HATPase_dom"/>
</dbReference>
<gene>
    <name evidence="13" type="ORF">AMOR_00810</name>
</gene>
<evidence type="ECO:0000256" key="2">
    <source>
        <dbReference type="ARBA" id="ARBA00012438"/>
    </source>
</evidence>
<dbReference type="SUPFAM" id="SSF52172">
    <property type="entry name" value="CheY-like"/>
    <property type="match status" value="1"/>
</dbReference>
<feature type="domain" description="CheW-like" evidence="11">
    <location>
        <begin position="411"/>
        <end position="545"/>
    </location>
</feature>
<accession>A0ABM7WNP3</accession>
<dbReference type="PROSITE" id="PS50109">
    <property type="entry name" value="HIS_KIN"/>
    <property type="match status" value="1"/>
</dbReference>
<dbReference type="InterPro" id="IPR008207">
    <property type="entry name" value="Sig_transdc_His_kin_Hpt_dom"/>
</dbReference>
<dbReference type="PANTHER" id="PTHR43395:SF1">
    <property type="entry name" value="CHEMOTAXIS PROTEIN CHEA"/>
    <property type="match status" value="1"/>
</dbReference>
<feature type="modified residue" description="4-aspartylphosphate" evidence="7">
    <location>
        <position position="624"/>
    </location>
</feature>
<dbReference type="CDD" id="cd00088">
    <property type="entry name" value="HPT"/>
    <property type="match status" value="1"/>
</dbReference>
<evidence type="ECO:0000256" key="4">
    <source>
        <dbReference type="ARBA" id="ARBA00022679"/>
    </source>
</evidence>
<dbReference type="InterPro" id="IPR036890">
    <property type="entry name" value="HATPase_C_sf"/>
</dbReference>
<dbReference type="PROSITE" id="PS50894">
    <property type="entry name" value="HPT"/>
    <property type="match status" value="1"/>
</dbReference>
<dbReference type="EC" id="2.7.13.3" evidence="2"/>
<dbReference type="Gene3D" id="3.30.565.10">
    <property type="entry name" value="Histidine kinase-like ATPase, C-terminal domain"/>
    <property type="match status" value="1"/>
</dbReference>
<dbReference type="InterPro" id="IPR001789">
    <property type="entry name" value="Sig_transdc_resp-reg_receiver"/>
</dbReference>
<protein>
    <recommendedName>
        <fullName evidence="2">histidine kinase</fullName>
        <ecNumber evidence="2">2.7.13.3</ecNumber>
    </recommendedName>
</protein>
<feature type="domain" description="Histidine kinase" evidence="9">
    <location>
        <begin position="246"/>
        <end position="409"/>
    </location>
</feature>
<dbReference type="SUPFAM" id="SSF55874">
    <property type="entry name" value="ATPase domain of HSP90 chaperone/DNA topoisomerase II/histidine kinase"/>
    <property type="match status" value="1"/>
</dbReference>
<dbReference type="InterPro" id="IPR051315">
    <property type="entry name" value="Bact_Chemotaxis_CheA"/>
</dbReference>
<dbReference type="InterPro" id="IPR002545">
    <property type="entry name" value="CheW-lke_dom"/>
</dbReference>
<evidence type="ECO:0000256" key="7">
    <source>
        <dbReference type="PROSITE-ProRule" id="PRU00169"/>
    </source>
</evidence>
<dbReference type="Gene3D" id="3.40.50.2300">
    <property type="match status" value="1"/>
</dbReference>
<dbReference type="RefSeq" id="WP_248357452.1">
    <property type="nucleotide sequence ID" value="NZ_AP025591.1"/>
</dbReference>
<dbReference type="Pfam" id="PF02518">
    <property type="entry name" value="HATPase_c"/>
    <property type="match status" value="1"/>
</dbReference>
<name>A0ABM7WNP3_9BACT</name>
<keyword evidence="4" id="KW-0808">Transferase</keyword>
<keyword evidence="5" id="KW-0418">Kinase</keyword>
<proteinExistence type="predicted"/>
<dbReference type="SMART" id="SM00448">
    <property type="entry name" value="REC"/>
    <property type="match status" value="1"/>
</dbReference>
<evidence type="ECO:0000256" key="1">
    <source>
        <dbReference type="ARBA" id="ARBA00000085"/>
    </source>
</evidence>
<dbReference type="PANTHER" id="PTHR43395">
    <property type="entry name" value="SENSOR HISTIDINE KINASE CHEA"/>
    <property type="match status" value="1"/>
</dbReference>
<dbReference type="InterPro" id="IPR005467">
    <property type="entry name" value="His_kinase_dom"/>
</dbReference>
<dbReference type="EMBL" id="AP025591">
    <property type="protein sequence ID" value="BDG01085.1"/>
    <property type="molecule type" value="Genomic_DNA"/>
</dbReference>
<reference evidence="14" key="1">
    <citation type="journal article" date="2022" name="Int. J. Syst. Evol. Microbiol.">
        <title>Anaeromyxobacter oryzae sp. nov., Anaeromyxobacter diazotrophicus sp. nov. and Anaeromyxobacter paludicola sp. nov., isolated from paddy soils.</title>
        <authorList>
            <person name="Itoh H."/>
            <person name="Xu Z."/>
            <person name="Mise K."/>
            <person name="Masuda Y."/>
            <person name="Ushijima N."/>
            <person name="Hayakawa C."/>
            <person name="Shiratori Y."/>
            <person name="Senoo K."/>
        </authorList>
    </citation>
    <scope>NUCLEOTIDE SEQUENCE [LARGE SCALE GENOMIC DNA]</scope>
    <source>
        <strain evidence="14">Red232</strain>
    </source>
</reference>
<feature type="domain" description="HPt" evidence="12">
    <location>
        <begin position="4"/>
        <end position="107"/>
    </location>
</feature>
<evidence type="ECO:0000259" key="12">
    <source>
        <dbReference type="PROSITE" id="PS50894"/>
    </source>
</evidence>
<keyword evidence="3 7" id="KW-0597">Phosphoprotein</keyword>
<dbReference type="Gene3D" id="1.20.120.160">
    <property type="entry name" value="HPT domain"/>
    <property type="match status" value="1"/>
</dbReference>
<evidence type="ECO:0000256" key="5">
    <source>
        <dbReference type="ARBA" id="ARBA00022777"/>
    </source>
</evidence>
<dbReference type="Pfam" id="PF01584">
    <property type="entry name" value="CheW"/>
    <property type="match status" value="1"/>
</dbReference>
<dbReference type="PROSITE" id="PS50851">
    <property type="entry name" value="CHEW"/>
    <property type="match status" value="1"/>
</dbReference>
<dbReference type="SMART" id="SM00260">
    <property type="entry name" value="CheW"/>
    <property type="match status" value="1"/>
</dbReference>
<evidence type="ECO:0000313" key="13">
    <source>
        <dbReference type="EMBL" id="BDG01085.1"/>
    </source>
</evidence>
<dbReference type="Pfam" id="PF01627">
    <property type="entry name" value="Hpt"/>
    <property type="match status" value="1"/>
</dbReference>
<evidence type="ECO:0000259" key="9">
    <source>
        <dbReference type="PROSITE" id="PS50109"/>
    </source>
</evidence>
<keyword evidence="14" id="KW-1185">Reference proteome</keyword>
<evidence type="ECO:0000256" key="6">
    <source>
        <dbReference type="PROSITE-ProRule" id="PRU00110"/>
    </source>
</evidence>
<evidence type="ECO:0000259" key="10">
    <source>
        <dbReference type="PROSITE" id="PS50110"/>
    </source>
</evidence>
<sequence length="696" mass="70794">MNVDAATRARLVGLFVAEAEETVQALRLSAARVAEGDLGEPLVEFGRVAHGLKGAAAALGYEALARGLHALEALALGLRDAAAADATPRLKRVGAAIDALEEGIARMGSSGGDGVPGDVVARLLALVGIGDVTPPPGATAPEPGAVDAAPARAAAAPRATAEAAERVSVPAADVDEALRLAASLARAAVQLQEALAAGAVADGAAQSVAASAVALEALVASLRLVPADGALSGLDGEAAELGKRLEKRVTLAVAGREVRADRRTLQAARGMIRHLLRNAIDHGIEPPAERTAAGKPPDGRITVSVEAVESTLRVEVADDGAGFDLPALRRELARRTGDAAQVEALSDDVVLQRWAFEGGSTRTTATEISGRGLGLSAVAQLARGAGGAIQVRSVRGLGSAVAFTLPLDVFAVEALVVEAAGRTFGIPLSAVERTVHLAAAGAAVHEGPSGWTIAVDEMILPLCALAAAVGGALPTGRERFAVVVRSDGRQAALSVDEVGTVVGVVPAAVPGVAQPNALVTGLARLGDGTPIALLDPRLLLERARAARSVPRPARPVREDRAPAPARAERPAGRLDVVLAEDSLATREVLRVLLEAQGFRVRLAADGEEALQRVAEAAPDVLVSDVNMPRRDGLSLTRALRARAGTERLPIVLLTSQDDAATRAAGAAAGADAYLVKSQFNAGVLAETLARLGVRPA</sequence>
<comment type="catalytic activity">
    <reaction evidence="1">
        <text>ATP + protein L-histidine = ADP + protein N-phospho-L-histidine.</text>
        <dbReference type="EC" id="2.7.13.3"/>
    </reaction>
</comment>
<dbReference type="PROSITE" id="PS50110">
    <property type="entry name" value="RESPONSE_REGULATORY"/>
    <property type="match status" value="1"/>
</dbReference>
<evidence type="ECO:0000256" key="3">
    <source>
        <dbReference type="ARBA" id="ARBA00022553"/>
    </source>
</evidence>
<dbReference type="InterPro" id="IPR036061">
    <property type="entry name" value="CheW-like_dom_sf"/>
</dbReference>
<dbReference type="Proteomes" id="UP001162891">
    <property type="component" value="Chromosome"/>
</dbReference>
<dbReference type="SMART" id="SM00387">
    <property type="entry name" value="HATPase_c"/>
    <property type="match status" value="1"/>
</dbReference>
<feature type="modified residue" description="Phosphohistidine" evidence="6">
    <location>
        <position position="50"/>
    </location>
</feature>
<feature type="compositionally biased region" description="Basic and acidic residues" evidence="8">
    <location>
        <begin position="555"/>
        <end position="568"/>
    </location>
</feature>
<feature type="domain" description="Response regulatory" evidence="10">
    <location>
        <begin position="575"/>
        <end position="691"/>
    </location>
</feature>
<organism evidence="13 14">
    <name type="scientific">Anaeromyxobacter oryzae</name>
    <dbReference type="NCBI Taxonomy" id="2918170"/>
    <lineage>
        <taxon>Bacteria</taxon>
        <taxon>Pseudomonadati</taxon>
        <taxon>Myxococcota</taxon>
        <taxon>Myxococcia</taxon>
        <taxon>Myxococcales</taxon>
        <taxon>Cystobacterineae</taxon>
        <taxon>Anaeromyxobacteraceae</taxon>
        <taxon>Anaeromyxobacter</taxon>
    </lineage>
</organism>
<dbReference type="SUPFAM" id="SSF47226">
    <property type="entry name" value="Histidine-containing phosphotransfer domain, HPT domain"/>
    <property type="match status" value="1"/>
</dbReference>
<evidence type="ECO:0000313" key="14">
    <source>
        <dbReference type="Proteomes" id="UP001162891"/>
    </source>
</evidence>
<dbReference type="InterPro" id="IPR036641">
    <property type="entry name" value="HPT_dom_sf"/>
</dbReference>
<dbReference type="SUPFAM" id="SSF50341">
    <property type="entry name" value="CheW-like"/>
    <property type="match status" value="1"/>
</dbReference>
<dbReference type="Pfam" id="PF00072">
    <property type="entry name" value="Response_reg"/>
    <property type="match status" value="1"/>
</dbReference>
<feature type="region of interest" description="Disordered" evidence="8">
    <location>
        <begin position="549"/>
        <end position="568"/>
    </location>
</feature>
<evidence type="ECO:0000256" key="8">
    <source>
        <dbReference type="SAM" id="MobiDB-lite"/>
    </source>
</evidence>
<evidence type="ECO:0000259" key="11">
    <source>
        <dbReference type="PROSITE" id="PS50851"/>
    </source>
</evidence>